<gene>
    <name evidence="4" type="ORF">MNBD_GAMMA11-540</name>
</gene>
<accession>A0A3B0X375</accession>
<dbReference type="PANTHER" id="PTHR23077:SF171">
    <property type="entry name" value="NUCLEAR VALOSIN-CONTAINING PROTEIN-LIKE"/>
    <property type="match status" value="1"/>
</dbReference>
<dbReference type="Pfam" id="PF00004">
    <property type="entry name" value="AAA"/>
    <property type="match status" value="2"/>
</dbReference>
<keyword evidence="4" id="KW-0378">Hydrolase</keyword>
<sequence length="707" mass="79715">MEISDAAEHSTDDSAIFQQHNGRITLWALRILLRLNLKERFLKHHNVLSMAEIMQPTGLMDYFDTDVYGENNNLKEIILEMDKQLVELEKQPLPEKDMLRFNIMLLGQSLPLTEVEVDLLHVAVSLHQNSGLGFLADMVGELNNQQTKQILAVILGRSIEQIDEVLNVNATLLSSGLLRPYTSYGSQDPLRQKLVLPDTLLSALLKPYQNNVSILESFFTESSPARLTPADFDHIEKDFFLIQKYVNTAIKNNLCGVNILIYGAPGTGKTEIVRSLCETSNLQLHEITMQHESGEPVAGGERFSTLKLSQQLLAKAKNSVLLFDEVEDVFPVMEHSFFGSSRSSDMKKAWVNNILEENKIPTFWLCNSTHQIDPSYLRRFDFVLKLRPLTSQVRLRILKKYLSELPVSEKWLVDLAEQEHLVPAIVERAAKVASHLSAEGEENIEYTLEKIIGNTLEVMGLPRGARKKGAQNTQYRLDYLNADTDLRALCEGLSKANSARICLYGAPGTGKTAFAHYLADFLGKTVLVKRASDILSKWVGEAEKNIAEMFEQAAENDQILVLDEADSFLQERQSASHAWEVSQVNELLVQMEVFKGIFIASTNLMKHLDAASIRRFEFKIKFDFMKPEQTWTLFKQVLAEQGGVTDESTEHFKNTVFRLDKIAPGDFAAVIRRSLSLGEPITAQSLIDGLRKELKAKPNYNQAIGFV</sequence>
<evidence type="ECO:0000259" key="3">
    <source>
        <dbReference type="SMART" id="SM00382"/>
    </source>
</evidence>
<dbReference type="InterPro" id="IPR003593">
    <property type="entry name" value="AAA+_ATPase"/>
</dbReference>
<proteinExistence type="predicted"/>
<keyword evidence="1" id="KW-0547">Nucleotide-binding</keyword>
<dbReference type="GO" id="GO:0016887">
    <property type="term" value="F:ATP hydrolysis activity"/>
    <property type="evidence" value="ECO:0007669"/>
    <property type="project" value="InterPro"/>
</dbReference>
<dbReference type="SMART" id="SM00382">
    <property type="entry name" value="AAA"/>
    <property type="match status" value="2"/>
</dbReference>
<dbReference type="AlphaFoldDB" id="A0A3B0X375"/>
<feature type="domain" description="AAA+ ATPase" evidence="3">
    <location>
        <begin position="255"/>
        <end position="390"/>
    </location>
</feature>
<keyword evidence="4" id="KW-0132">Cell division</keyword>
<feature type="domain" description="AAA+ ATPase" evidence="3">
    <location>
        <begin position="497"/>
        <end position="626"/>
    </location>
</feature>
<name>A0A3B0X375_9ZZZZ</name>
<dbReference type="GO" id="GO:0005524">
    <property type="term" value="F:ATP binding"/>
    <property type="evidence" value="ECO:0007669"/>
    <property type="project" value="UniProtKB-KW"/>
</dbReference>
<dbReference type="CDD" id="cd19481">
    <property type="entry name" value="RecA-like_protease"/>
    <property type="match status" value="1"/>
</dbReference>
<keyword evidence="2" id="KW-0067">ATP-binding</keyword>
<evidence type="ECO:0000313" key="4">
    <source>
        <dbReference type="EMBL" id="VAW59200.1"/>
    </source>
</evidence>
<protein>
    <submittedName>
        <fullName evidence="4">Cell division protein FtsH</fullName>
        <ecNumber evidence="4">3.4.24.-</ecNumber>
    </submittedName>
</protein>
<reference evidence="4" key="1">
    <citation type="submission" date="2018-06" db="EMBL/GenBank/DDBJ databases">
        <authorList>
            <person name="Zhirakovskaya E."/>
        </authorList>
    </citation>
    <scope>NUCLEOTIDE SEQUENCE</scope>
</reference>
<evidence type="ECO:0000256" key="1">
    <source>
        <dbReference type="ARBA" id="ARBA00022741"/>
    </source>
</evidence>
<keyword evidence="4" id="KW-0131">Cell cycle</keyword>
<dbReference type="PANTHER" id="PTHR23077">
    <property type="entry name" value="AAA-FAMILY ATPASE"/>
    <property type="match status" value="1"/>
</dbReference>
<dbReference type="SUPFAM" id="SSF52540">
    <property type="entry name" value="P-loop containing nucleoside triphosphate hydrolases"/>
    <property type="match status" value="2"/>
</dbReference>
<dbReference type="Gene3D" id="3.40.50.300">
    <property type="entry name" value="P-loop containing nucleotide triphosphate hydrolases"/>
    <property type="match status" value="2"/>
</dbReference>
<dbReference type="GO" id="GO:0051301">
    <property type="term" value="P:cell division"/>
    <property type="evidence" value="ECO:0007669"/>
    <property type="project" value="UniProtKB-KW"/>
</dbReference>
<dbReference type="InterPro" id="IPR050168">
    <property type="entry name" value="AAA_ATPase_domain"/>
</dbReference>
<evidence type="ECO:0000256" key="2">
    <source>
        <dbReference type="ARBA" id="ARBA00022840"/>
    </source>
</evidence>
<dbReference type="InterPro" id="IPR027417">
    <property type="entry name" value="P-loop_NTPase"/>
</dbReference>
<dbReference type="InterPro" id="IPR003959">
    <property type="entry name" value="ATPase_AAA_core"/>
</dbReference>
<dbReference type="EMBL" id="UOFG01000070">
    <property type="protein sequence ID" value="VAW59200.1"/>
    <property type="molecule type" value="Genomic_DNA"/>
</dbReference>
<organism evidence="4">
    <name type="scientific">hydrothermal vent metagenome</name>
    <dbReference type="NCBI Taxonomy" id="652676"/>
    <lineage>
        <taxon>unclassified sequences</taxon>
        <taxon>metagenomes</taxon>
        <taxon>ecological metagenomes</taxon>
    </lineage>
</organism>
<dbReference type="EC" id="3.4.24.-" evidence="4"/>